<name>X1RC10_9ZZZZ</name>
<sequence length="110" mass="12732">MQQQESHNPERSILPETMVRRELRKMPAWKLREAYEKLKGGEPTGIELMEKNRAYAVSAVEEVLWERGKLEKGAEIGIALKLKMVLLPMSPEEGPPLPRGLELKWPWKKD</sequence>
<organism evidence="1">
    <name type="scientific">marine sediment metagenome</name>
    <dbReference type="NCBI Taxonomy" id="412755"/>
    <lineage>
        <taxon>unclassified sequences</taxon>
        <taxon>metagenomes</taxon>
        <taxon>ecological metagenomes</taxon>
    </lineage>
</organism>
<dbReference type="AlphaFoldDB" id="X1RC10"/>
<accession>X1RC10</accession>
<protein>
    <submittedName>
        <fullName evidence="1">Uncharacterized protein</fullName>
    </submittedName>
</protein>
<dbReference type="EMBL" id="BARW01001521">
    <property type="protein sequence ID" value="GAI60685.1"/>
    <property type="molecule type" value="Genomic_DNA"/>
</dbReference>
<comment type="caution">
    <text evidence="1">The sequence shown here is derived from an EMBL/GenBank/DDBJ whole genome shotgun (WGS) entry which is preliminary data.</text>
</comment>
<reference evidence="1" key="1">
    <citation type="journal article" date="2014" name="Front. Microbiol.">
        <title>High frequency of phylogenetically diverse reductive dehalogenase-homologous genes in deep subseafloor sedimentary metagenomes.</title>
        <authorList>
            <person name="Kawai M."/>
            <person name="Futagami T."/>
            <person name="Toyoda A."/>
            <person name="Takaki Y."/>
            <person name="Nishi S."/>
            <person name="Hori S."/>
            <person name="Arai W."/>
            <person name="Tsubouchi T."/>
            <person name="Morono Y."/>
            <person name="Uchiyama I."/>
            <person name="Ito T."/>
            <person name="Fujiyama A."/>
            <person name="Inagaki F."/>
            <person name="Takami H."/>
        </authorList>
    </citation>
    <scope>NUCLEOTIDE SEQUENCE</scope>
    <source>
        <strain evidence="1">Expedition CK06-06</strain>
    </source>
</reference>
<evidence type="ECO:0000313" key="1">
    <source>
        <dbReference type="EMBL" id="GAI60685.1"/>
    </source>
</evidence>
<proteinExistence type="predicted"/>
<gene>
    <name evidence="1" type="ORF">S12H4_04792</name>
</gene>